<evidence type="ECO:0000313" key="5">
    <source>
        <dbReference type="Proteomes" id="UP000601223"/>
    </source>
</evidence>
<reference evidence="4 5" key="1">
    <citation type="submission" date="2021-01" db="EMBL/GenBank/DDBJ databases">
        <title>Whole genome shotgun sequence of Catellatospora bangladeshensis NBRC 107357.</title>
        <authorList>
            <person name="Komaki H."/>
            <person name="Tamura T."/>
        </authorList>
    </citation>
    <scope>NUCLEOTIDE SEQUENCE [LARGE SCALE GENOMIC DNA]</scope>
    <source>
        <strain evidence="4 5">NBRC 107357</strain>
    </source>
</reference>
<sequence length="232" mass="25041">MSRTVRRVLTALLLTVGMAVATATPAQAAVWWSSDRWGTWSSGGYTLYNNIWGSGYGPQTIWANSATNWGVWANHPNTGGIKSYPNQTRWSGKKISALGTLSSTFNVTVPTSGVAFTTVYDVWSSDNQHEIMLWMNKYGAVGPLGTLQTSASVGGHSWQIYRGHNGGNHVYSFVRTSNTSSGTVDIKAIVNWVKNRGWFGDVTIGNVQLGYEITSSSGGKDFITNSATITAT</sequence>
<comment type="similarity">
    <text evidence="1 2">Belongs to the glycosyl hydrolase 12 (cellulase H) family.</text>
</comment>
<dbReference type="Gene3D" id="2.60.120.180">
    <property type="match status" value="1"/>
</dbReference>
<feature type="chain" id="PRO_5035150519" description="Glycosyl hydrolase family 12" evidence="3">
    <location>
        <begin position="29"/>
        <end position="232"/>
    </location>
</feature>
<evidence type="ECO:0000256" key="2">
    <source>
        <dbReference type="RuleBase" id="RU361163"/>
    </source>
</evidence>
<keyword evidence="2" id="KW-0119">Carbohydrate metabolism</keyword>
<dbReference type="RefSeq" id="WP_203745102.1">
    <property type="nucleotide sequence ID" value="NZ_BONF01000011.1"/>
</dbReference>
<dbReference type="GO" id="GO:0008810">
    <property type="term" value="F:cellulase activity"/>
    <property type="evidence" value="ECO:0007669"/>
    <property type="project" value="InterPro"/>
</dbReference>
<dbReference type="GO" id="GO:0000272">
    <property type="term" value="P:polysaccharide catabolic process"/>
    <property type="evidence" value="ECO:0007669"/>
    <property type="project" value="UniProtKB-KW"/>
</dbReference>
<dbReference type="AlphaFoldDB" id="A0A8J3NH41"/>
<evidence type="ECO:0008006" key="6">
    <source>
        <dbReference type="Google" id="ProtNLM"/>
    </source>
</evidence>
<dbReference type="NCBIfam" id="NF004860">
    <property type="entry name" value="PRK06215.1"/>
    <property type="match status" value="1"/>
</dbReference>
<feature type="signal peptide" evidence="3">
    <location>
        <begin position="1"/>
        <end position="28"/>
    </location>
</feature>
<name>A0A8J3NH41_9ACTN</name>
<dbReference type="PANTHER" id="PTHR34002:SF9">
    <property type="entry name" value="XYLOGLUCAN-SPECIFIC ENDO-BETA-1,4-GLUCANASE A"/>
    <property type="match status" value="1"/>
</dbReference>
<proteinExistence type="inferred from homology"/>
<dbReference type="InterPro" id="IPR002594">
    <property type="entry name" value="GH12"/>
</dbReference>
<organism evidence="4 5">
    <name type="scientific">Catellatospora bangladeshensis</name>
    <dbReference type="NCBI Taxonomy" id="310355"/>
    <lineage>
        <taxon>Bacteria</taxon>
        <taxon>Bacillati</taxon>
        <taxon>Actinomycetota</taxon>
        <taxon>Actinomycetes</taxon>
        <taxon>Micromonosporales</taxon>
        <taxon>Micromonosporaceae</taxon>
        <taxon>Catellatospora</taxon>
    </lineage>
</organism>
<protein>
    <recommendedName>
        <fullName evidence="6">Glycosyl hydrolase family 12</fullName>
    </recommendedName>
</protein>
<keyword evidence="2" id="KW-0378">Hydrolase</keyword>
<dbReference type="Proteomes" id="UP000601223">
    <property type="component" value="Unassembled WGS sequence"/>
</dbReference>
<evidence type="ECO:0000313" key="4">
    <source>
        <dbReference type="EMBL" id="GIF80995.1"/>
    </source>
</evidence>
<keyword evidence="2" id="KW-0326">Glycosidase</keyword>
<keyword evidence="5" id="KW-1185">Reference proteome</keyword>
<dbReference type="InterPro" id="IPR013319">
    <property type="entry name" value="GH11/12"/>
</dbReference>
<dbReference type="PANTHER" id="PTHR34002">
    <property type="entry name" value="BLR1656 PROTEIN"/>
    <property type="match status" value="1"/>
</dbReference>
<dbReference type="InterPro" id="IPR013320">
    <property type="entry name" value="ConA-like_dom_sf"/>
</dbReference>
<accession>A0A8J3NH41</accession>
<evidence type="ECO:0000256" key="1">
    <source>
        <dbReference type="ARBA" id="ARBA00005519"/>
    </source>
</evidence>
<evidence type="ECO:0000256" key="3">
    <source>
        <dbReference type="SAM" id="SignalP"/>
    </source>
</evidence>
<keyword evidence="3" id="KW-0732">Signal</keyword>
<dbReference type="SUPFAM" id="SSF49899">
    <property type="entry name" value="Concanavalin A-like lectins/glucanases"/>
    <property type="match status" value="1"/>
</dbReference>
<dbReference type="Pfam" id="PF01670">
    <property type="entry name" value="Glyco_hydro_12"/>
    <property type="match status" value="1"/>
</dbReference>
<dbReference type="EMBL" id="BONF01000011">
    <property type="protein sequence ID" value="GIF80995.1"/>
    <property type="molecule type" value="Genomic_DNA"/>
</dbReference>
<gene>
    <name evidence="4" type="ORF">Cba03nite_23440</name>
</gene>
<comment type="caution">
    <text evidence="4">The sequence shown here is derived from an EMBL/GenBank/DDBJ whole genome shotgun (WGS) entry which is preliminary data.</text>
</comment>
<keyword evidence="2" id="KW-0624">Polysaccharide degradation</keyword>